<proteinExistence type="predicted"/>
<evidence type="ECO:0000313" key="1">
    <source>
        <dbReference type="EMBL" id="KKB62802.1"/>
    </source>
</evidence>
<dbReference type="AlphaFoldDB" id="A0A0F5JZR4"/>
<organism evidence="1 2">
    <name type="scientific">Robbsia andropogonis</name>
    <dbReference type="NCBI Taxonomy" id="28092"/>
    <lineage>
        <taxon>Bacteria</taxon>
        <taxon>Pseudomonadati</taxon>
        <taxon>Pseudomonadota</taxon>
        <taxon>Betaproteobacteria</taxon>
        <taxon>Burkholderiales</taxon>
        <taxon>Burkholderiaceae</taxon>
        <taxon>Robbsia</taxon>
    </lineage>
</organism>
<keyword evidence="2" id="KW-1185">Reference proteome</keyword>
<dbReference type="Proteomes" id="UP000033618">
    <property type="component" value="Unassembled WGS sequence"/>
</dbReference>
<evidence type="ECO:0000313" key="2">
    <source>
        <dbReference type="Proteomes" id="UP000033618"/>
    </source>
</evidence>
<dbReference type="PATRIC" id="fig|28092.6.peg.3506"/>
<gene>
    <name evidence="1" type="ORF">WM40_14835</name>
</gene>
<comment type="caution">
    <text evidence="1">The sequence shown here is derived from an EMBL/GenBank/DDBJ whole genome shotgun (WGS) entry which is preliminary data.</text>
</comment>
<sequence length="186" mass="21320">MKRFPYTGSLSVRRAVKKFHFANGARTCIGLNIAHLPRDRAAKHYNLPIARCSCPRFARAHRIYPLRDDCRFMNFWEDVWRQTPLQLSDFPVLKVTDDHHDGWLAFCIMLTMPDHWHARERRNAAERGRRELAQAIETACHIDIDDPTRVSIVSMGNASVSLSLLVSFRDAPDAARFAAVAKVFMG</sequence>
<accession>A0A0F5JZR4</accession>
<reference evidence="1 2" key="1">
    <citation type="submission" date="2015-03" db="EMBL/GenBank/DDBJ databases">
        <title>Draft Genome Sequence of Burkholderia andropogonis type strain ICMP2807, isolated from Sorghum bicolor.</title>
        <authorList>
            <person name="Lopes-Santos L."/>
            <person name="Castro D.B."/>
            <person name="Ottoboni L.M."/>
            <person name="Park D."/>
            <person name="Weirc B.S."/>
            <person name="Destefano S.A."/>
        </authorList>
    </citation>
    <scope>NUCLEOTIDE SEQUENCE [LARGE SCALE GENOMIC DNA]</scope>
    <source>
        <strain evidence="1 2">ICMP2807</strain>
    </source>
</reference>
<name>A0A0F5JZR4_9BURK</name>
<dbReference type="EMBL" id="LAQU01000015">
    <property type="protein sequence ID" value="KKB62802.1"/>
    <property type="molecule type" value="Genomic_DNA"/>
</dbReference>
<protein>
    <submittedName>
        <fullName evidence="1">Uncharacterized protein</fullName>
    </submittedName>
</protein>